<dbReference type="AlphaFoldDB" id="A0A7C4CGU2"/>
<sequence>MKRVIIVGSAGSPTRVIELLKLGEPLRFPVVLCIHLTSTVIETFAEHITRETQISNVVVKSPTRLINVIHLPAGGKDIVFLTRDLVTVKEGSGKIHPSISTLFLSLKKVADENFIIIVLGGLGDDGKSEAKTLSKKKVRFLIQEDAEFPYLPRNIQQELGNRSELRPFHEIKSILKSLNRDAC</sequence>
<dbReference type="Gene3D" id="3.40.50.180">
    <property type="entry name" value="Methylesterase CheB, C-terminal domain"/>
    <property type="match status" value="1"/>
</dbReference>
<dbReference type="PANTHER" id="PTHR42872:SF6">
    <property type="entry name" value="PROTEIN-GLUTAMATE METHYLESTERASE_PROTEIN-GLUTAMINE GLUTAMINASE"/>
    <property type="match status" value="1"/>
</dbReference>
<dbReference type="InterPro" id="IPR000673">
    <property type="entry name" value="Sig_transdc_resp-reg_Me-estase"/>
</dbReference>
<dbReference type="EC" id="3.1.1.61" evidence="2"/>
<dbReference type="GO" id="GO:0008984">
    <property type="term" value="F:protein-glutamate methylesterase activity"/>
    <property type="evidence" value="ECO:0007669"/>
    <property type="project" value="UniProtKB-EC"/>
</dbReference>
<feature type="domain" description="CheB-type methylesterase" evidence="4">
    <location>
        <begin position="4"/>
        <end position="172"/>
    </location>
</feature>
<evidence type="ECO:0000256" key="2">
    <source>
        <dbReference type="ARBA" id="ARBA00039140"/>
    </source>
</evidence>
<dbReference type="SUPFAM" id="SSF52738">
    <property type="entry name" value="Methylesterase CheB, C-terminal domain"/>
    <property type="match status" value="1"/>
</dbReference>
<gene>
    <name evidence="5" type="ORF">ENT77_01940</name>
</gene>
<protein>
    <recommendedName>
        <fullName evidence="2">protein-glutamate methylesterase</fullName>
        <ecNumber evidence="2">3.1.1.61</ecNumber>
    </recommendedName>
</protein>
<comment type="catalytic activity">
    <reaction evidence="3">
        <text>[protein]-L-glutamate 5-O-methyl ester + H2O = L-glutamyl-[protein] + methanol + H(+)</text>
        <dbReference type="Rhea" id="RHEA:23236"/>
        <dbReference type="Rhea" id="RHEA-COMP:10208"/>
        <dbReference type="Rhea" id="RHEA-COMP:10311"/>
        <dbReference type="ChEBI" id="CHEBI:15377"/>
        <dbReference type="ChEBI" id="CHEBI:15378"/>
        <dbReference type="ChEBI" id="CHEBI:17790"/>
        <dbReference type="ChEBI" id="CHEBI:29973"/>
        <dbReference type="ChEBI" id="CHEBI:82795"/>
        <dbReference type="EC" id="3.1.1.61"/>
    </reaction>
</comment>
<dbReference type="GO" id="GO:0006935">
    <property type="term" value="P:chemotaxis"/>
    <property type="evidence" value="ECO:0007669"/>
    <property type="project" value="InterPro"/>
</dbReference>
<dbReference type="Pfam" id="PF01339">
    <property type="entry name" value="CheB_methylest"/>
    <property type="match status" value="1"/>
</dbReference>
<dbReference type="EMBL" id="DSZY01000010">
    <property type="protein sequence ID" value="HGU39947.1"/>
    <property type="molecule type" value="Genomic_DNA"/>
</dbReference>
<comment type="caution">
    <text evidence="5">The sequence shown here is derived from an EMBL/GenBank/DDBJ whole genome shotgun (WGS) entry which is preliminary data.</text>
</comment>
<evidence type="ECO:0000259" key="4">
    <source>
        <dbReference type="Pfam" id="PF01339"/>
    </source>
</evidence>
<proteinExistence type="predicted"/>
<dbReference type="GO" id="GO:0000156">
    <property type="term" value="F:phosphorelay response regulator activity"/>
    <property type="evidence" value="ECO:0007669"/>
    <property type="project" value="InterPro"/>
</dbReference>
<dbReference type="PANTHER" id="PTHR42872">
    <property type="entry name" value="PROTEIN-GLUTAMATE METHYLESTERASE/PROTEIN-GLUTAMINE GLUTAMINASE"/>
    <property type="match status" value="1"/>
</dbReference>
<dbReference type="GO" id="GO:0005737">
    <property type="term" value="C:cytoplasm"/>
    <property type="evidence" value="ECO:0007669"/>
    <property type="project" value="InterPro"/>
</dbReference>
<organism evidence="5">
    <name type="scientific">Fervidobacterium thailandense</name>
    <dbReference type="NCBI Taxonomy" id="1008305"/>
    <lineage>
        <taxon>Bacteria</taxon>
        <taxon>Thermotogati</taxon>
        <taxon>Thermotogota</taxon>
        <taxon>Thermotogae</taxon>
        <taxon>Thermotogales</taxon>
        <taxon>Fervidobacteriaceae</taxon>
        <taxon>Fervidobacterium</taxon>
    </lineage>
</organism>
<name>A0A7C4CGU2_9BACT</name>
<evidence type="ECO:0000256" key="3">
    <source>
        <dbReference type="ARBA" id="ARBA00048267"/>
    </source>
</evidence>
<keyword evidence="1" id="KW-0378">Hydrolase</keyword>
<dbReference type="InterPro" id="IPR035909">
    <property type="entry name" value="CheB_C"/>
</dbReference>
<accession>A0A7C4CGU2</accession>
<evidence type="ECO:0000313" key="5">
    <source>
        <dbReference type="EMBL" id="HGU39947.1"/>
    </source>
</evidence>
<evidence type="ECO:0000256" key="1">
    <source>
        <dbReference type="ARBA" id="ARBA00022801"/>
    </source>
</evidence>
<reference evidence="5" key="1">
    <citation type="journal article" date="2020" name="mSystems">
        <title>Genome- and Community-Level Interaction Insights into Carbon Utilization and Element Cycling Functions of Hydrothermarchaeota in Hydrothermal Sediment.</title>
        <authorList>
            <person name="Zhou Z."/>
            <person name="Liu Y."/>
            <person name="Xu W."/>
            <person name="Pan J."/>
            <person name="Luo Z.H."/>
            <person name="Li M."/>
        </authorList>
    </citation>
    <scope>NUCLEOTIDE SEQUENCE [LARGE SCALE GENOMIC DNA]</scope>
    <source>
        <strain evidence="5">SpSt-609</strain>
    </source>
</reference>